<dbReference type="PANTHER" id="PTHR21301:SF10">
    <property type="entry name" value="REVERSE TRANSCRIPTASE DOMAIN-CONTAINING PROTEIN"/>
    <property type="match status" value="1"/>
</dbReference>
<evidence type="ECO:0000313" key="3">
    <source>
        <dbReference type="EMBL" id="EYC36875.1"/>
    </source>
</evidence>
<accession>A0A016WB58</accession>
<comment type="caution">
    <text evidence="3">The sequence shown here is derived from an EMBL/GenBank/DDBJ whole genome shotgun (WGS) entry which is preliminary data.</text>
</comment>
<evidence type="ECO:0008006" key="5">
    <source>
        <dbReference type="Google" id="ProtNLM"/>
    </source>
</evidence>
<reference evidence="4" key="1">
    <citation type="journal article" date="2015" name="Nat. Genet.">
        <title>The genome and transcriptome of the zoonotic hookworm Ancylostoma ceylanicum identify infection-specific gene families.</title>
        <authorList>
            <person name="Schwarz E.M."/>
            <person name="Hu Y."/>
            <person name="Antoshechkin I."/>
            <person name="Miller M.M."/>
            <person name="Sternberg P.W."/>
            <person name="Aroian R.V."/>
        </authorList>
    </citation>
    <scope>NUCLEOTIDE SEQUENCE</scope>
    <source>
        <strain evidence="4">HY135</strain>
    </source>
</reference>
<dbReference type="AlphaFoldDB" id="A0A016WB58"/>
<organism evidence="3 4">
    <name type="scientific">Ancylostoma ceylanicum</name>
    <dbReference type="NCBI Taxonomy" id="53326"/>
    <lineage>
        <taxon>Eukaryota</taxon>
        <taxon>Metazoa</taxon>
        <taxon>Ecdysozoa</taxon>
        <taxon>Nematoda</taxon>
        <taxon>Chromadorea</taxon>
        <taxon>Rhabditida</taxon>
        <taxon>Rhabditina</taxon>
        <taxon>Rhabditomorpha</taxon>
        <taxon>Strongyloidea</taxon>
        <taxon>Ancylostomatidae</taxon>
        <taxon>Ancylostomatinae</taxon>
        <taxon>Ancylostoma</taxon>
    </lineage>
</organism>
<dbReference type="InterPro" id="IPR058912">
    <property type="entry name" value="HTH_animal"/>
</dbReference>
<dbReference type="InterPro" id="IPR000305">
    <property type="entry name" value="GIY-YIG_endonuc"/>
</dbReference>
<keyword evidence="4" id="KW-1185">Reference proteome</keyword>
<feature type="domain" description="GIY-YIG" evidence="1">
    <location>
        <begin position="584"/>
        <end position="674"/>
    </location>
</feature>
<dbReference type="Proteomes" id="UP000024635">
    <property type="component" value="Unassembled WGS sequence"/>
</dbReference>
<dbReference type="SUPFAM" id="SSF56672">
    <property type="entry name" value="DNA/RNA polymerases"/>
    <property type="match status" value="1"/>
</dbReference>
<dbReference type="PROSITE" id="PS50164">
    <property type="entry name" value="GIY_YIG"/>
    <property type="match status" value="1"/>
</dbReference>
<name>A0A016WB58_9BILA</name>
<dbReference type="OrthoDB" id="5851061at2759"/>
<feature type="domain" description="Reverse transcriptase" evidence="2">
    <location>
        <begin position="1"/>
        <end position="437"/>
    </location>
</feature>
<dbReference type="Pfam" id="PF00078">
    <property type="entry name" value="RVT_1"/>
    <property type="match status" value="1"/>
</dbReference>
<gene>
    <name evidence="3" type="primary">Acey_s0847.g2664</name>
    <name evidence="3" type="ORF">Y032_0847g2664</name>
</gene>
<dbReference type="CDD" id="cd00304">
    <property type="entry name" value="RT_like"/>
    <property type="match status" value="1"/>
</dbReference>
<dbReference type="STRING" id="53326.A0A016WB58"/>
<evidence type="ECO:0000313" key="4">
    <source>
        <dbReference type="Proteomes" id="UP000024635"/>
    </source>
</evidence>
<dbReference type="InterPro" id="IPR000477">
    <property type="entry name" value="RT_dom"/>
</dbReference>
<protein>
    <recommendedName>
        <fullName evidence="5">Reverse transcriptase domain-containing protein</fullName>
    </recommendedName>
</protein>
<evidence type="ECO:0000259" key="2">
    <source>
        <dbReference type="PROSITE" id="PS50878"/>
    </source>
</evidence>
<dbReference type="EMBL" id="JARK01000447">
    <property type="protein sequence ID" value="EYC36875.1"/>
    <property type="molecule type" value="Genomic_DNA"/>
</dbReference>
<sequence length="694" mass="78970">MPKSHNSQSIGPRVTRKIVGSLQFVHERLRLRAKEEGRTRDQLTAAATNLPTIPFPSLAFKPQDPDPSVDTKFHVFTTSVFAVLGHYARKRPPNNLSPAQRCGLREIRDLCAAGKIKISTSDKGGEFVIMSRELDMAITRYHLEDDRTYVPSSAAEFREHYRWLNRVWVETARSAGIPKNTITRLKNDLPVCPVLYTLIKTHKPPTSGLVSSDPKDYKVRPIISGIGGPTDRISWLLNIILAQLLKHVPAHLSNTNMFLEHLRNARLVRECVIESFDVTSLYTNVPNDAALQAIFELLTEYQGSLRLYGFNIRQLMTLLAECLSCSIFRWAGQYYKQIRGLAMGQRLAPTLAIVFMSKVEKPLLQRKPLLYCRYIDDCCIVCPTQTEMDTCFNLLNQQFPHIQFTREKPRDNWLAFLNVQVYLAHGEYKTRWYRKPSSKNILIHYLSAHPIKTKRSVIGNMYRTAAKLTSSTEERIWSVNMAHEIAKSNGYPIRECSPRLAHRRSRLTDGSEKIPFCLPFISDEVSNAVRRSLRQAGLQDDVRVVDIPPPNLKRHLVRNRAYDRICTTPGCVICPHGKDGDCMISGTIYLITCQACGDEYIGETGRPLCVRIKEHLDGLSKSKTATPLGTHRRLCHENSEIQIGVTILSREPEIIARRTLEAFWITAKSPKMNRKDECIAITKELALYQNLCGF</sequence>
<proteinExistence type="predicted"/>
<dbReference type="PROSITE" id="PS50878">
    <property type="entry name" value="RT_POL"/>
    <property type="match status" value="1"/>
</dbReference>
<dbReference type="Pfam" id="PF26215">
    <property type="entry name" value="HTH_animal"/>
    <property type="match status" value="1"/>
</dbReference>
<dbReference type="PANTHER" id="PTHR21301">
    <property type="entry name" value="REVERSE TRANSCRIPTASE"/>
    <property type="match status" value="1"/>
</dbReference>
<dbReference type="InterPro" id="IPR043502">
    <property type="entry name" value="DNA/RNA_pol_sf"/>
</dbReference>
<evidence type="ECO:0000259" key="1">
    <source>
        <dbReference type="PROSITE" id="PS50164"/>
    </source>
</evidence>